<protein>
    <submittedName>
        <fullName evidence="2">ATP-dependent RNA helicase DEAH13 (Protein FASCIATED STEM 4) (AtFAS4)</fullName>
    </submittedName>
</protein>
<gene>
    <name evidence="2" type="ORF">SCF082_LOCUS23317</name>
</gene>
<accession>A0ABP0LM03</accession>
<dbReference type="InterPro" id="IPR027417">
    <property type="entry name" value="P-loop_NTPase"/>
</dbReference>
<name>A0ABP0LM03_9DINO</name>
<evidence type="ECO:0000256" key="1">
    <source>
        <dbReference type="SAM" id="MobiDB-lite"/>
    </source>
</evidence>
<comment type="caution">
    <text evidence="2">The sequence shown here is derived from an EMBL/GenBank/DDBJ whole genome shotgun (WGS) entry which is preliminary data.</text>
</comment>
<sequence length="169" mass="18952">MGPLTQVRYDRSNCTEDMRIKFMTDGILLREARLLWFAISELPSSCIQVQADFLCRKYTAIVIDEALSTSFGDLTLAHRQVNCDILIGLLSRAVHQRRKAFQEAKKMHYLQRAVAAGRFNKDPGAADEPPPPLKLGKTADLDLEASDDEGNLSECGAQSSFQDQKLRHI</sequence>
<organism evidence="2 3">
    <name type="scientific">Durusdinium trenchii</name>
    <dbReference type="NCBI Taxonomy" id="1381693"/>
    <lineage>
        <taxon>Eukaryota</taxon>
        <taxon>Sar</taxon>
        <taxon>Alveolata</taxon>
        <taxon>Dinophyceae</taxon>
        <taxon>Suessiales</taxon>
        <taxon>Symbiodiniaceae</taxon>
        <taxon>Durusdinium</taxon>
    </lineage>
</organism>
<dbReference type="EMBL" id="CAXAMM010016869">
    <property type="protein sequence ID" value="CAK9039968.1"/>
    <property type="molecule type" value="Genomic_DNA"/>
</dbReference>
<keyword evidence="3" id="KW-1185">Reference proteome</keyword>
<keyword evidence="2" id="KW-0378">Hydrolase</keyword>
<dbReference type="GO" id="GO:0004386">
    <property type="term" value="F:helicase activity"/>
    <property type="evidence" value="ECO:0007669"/>
    <property type="project" value="UniProtKB-KW"/>
</dbReference>
<reference evidence="2 3" key="1">
    <citation type="submission" date="2024-02" db="EMBL/GenBank/DDBJ databases">
        <authorList>
            <person name="Chen Y."/>
            <person name="Shah S."/>
            <person name="Dougan E. K."/>
            <person name="Thang M."/>
            <person name="Chan C."/>
        </authorList>
    </citation>
    <scope>NUCLEOTIDE SEQUENCE [LARGE SCALE GENOMIC DNA]</scope>
</reference>
<feature type="region of interest" description="Disordered" evidence="1">
    <location>
        <begin position="120"/>
        <end position="169"/>
    </location>
</feature>
<keyword evidence="2" id="KW-0347">Helicase</keyword>
<feature type="compositionally biased region" description="Acidic residues" evidence="1">
    <location>
        <begin position="141"/>
        <end position="151"/>
    </location>
</feature>
<keyword evidence="2" id="KW-0547">Nucleotide-binding</keyword>
<evidence type="ECO:0000313" key="3">
    <source>
        <dbReference type="Proteomes" id="UP001642464"/>
    </source>
</evidence>
<proteinExistence type="predicted"/>
<evidence type="ECO:0000313" key="2">
    <source>
        <dbReference type="EMBL" id="CAK9039968.1"/>
    </source>
</evidence>
<dbReference type="Proteomes" id="UP001642464">
    <property type="component" value="Unassembled WGS sequence"/>
</dbReference>
<keyword evidence="2" id="KW-0067">ATP-binding</keyword>
<dbReference type="Gene3D" id="3.40.50.300">
    <property type="entry name" value="P-loop containing nucleotide triphosphate hydrolases"/>
    <property type="match status" value="1"/>
</dbReference>